<dbReference type="GO" id="GO:0005886">
    <property type="term" value="C:plasma membrane"/>
    <property type="evidence" value="ECO:0007669"/>
    <property type="project" value="UniProtKB-SubCell"/>
</dbReference>
<dbReference type="Pfam" id="PF02254">
    <property type="entry name" value="TrkA_N"/>
    <property type="match status" value="1"/>
</dbReference>
<accession>A0A1F4TPJ3</accession>
<dbReference type="Proteomes" id="UP000177309">
    <property type="component" value="Unassembled WGS sequence"/>
</dbReference>
<dbReference type="Pfam" id="PF02080">
    <property type="entry name" value="TrkA_C"/>
    <property type="match status" value="1"/>
</dbReference>
<dbReference type="PROSITE" id="PS51201">
    <property type="entry name" value="RCK_N"/>
    <property type="match status" value="1"/>
</dbReference>
<dbReference type="Gene3D" id="3.30.70.1450">
    <property type="entry name" value="Regulator of K+ conductance, C-terminal domain"/>
    <property type="match status" value="1"/>
</dbReference>
<dbReference type="InterPro" id="IPR003148">
    <property type="entry name" value="RCK_N"/>
</dbReference>
<evidence type="ECO:0000259" key="3">
    <source>
        <dbReference type="PROSITE" id="PS51201"/>
    </source>
</evidence>
<feature type="transmembrane region" description="Helical" evidence="2">
    <location>
        <begin position="7"/>
        <end position="25"/>
    </location>
</feature>
<dbReference type="PROSITE" id="PS51202">
    <property type="entry name" value="RCK_C"/>
    <property type="match status" value="1"/>
</dbReference>
<evidence type="ECO:0000259" key="4">
    <source>
        <dbReference type="PROSITE" id="PS51202"/>
    </source>
</evidence>
<organism evidence="5 6">
    <name type="scientific">candidate division WOR-1 bacterium RIFOXYC2_FULL_41_25</name>
    <dbReference type="NCBI Taxonomy" id="1802586"/>
    <lineage>
        <taxon>Bacteria</taxon>
        <taxon>Bacillati</taxon>
        <taxon>Saganbacteria</taxon>
    </lineage>
</organism>
<dbReference type="InterPro" id="IPR006037">
    <property type="entry name" value="RCK_C"/>
</dbReference>
<dbReference type="Pfam" id="PF07885">
    <property type="entry name" value="Ion_trans_2"/>
    <property type="match status" value="1"/>
</dbReference>
<keyword evidence="2" id="KW-0812">Transmembrane</keyword>
<dbReference type="InterPro" id="IPR036291">
    <property type="entry name" value="NAD(P)-bd_dom_sf"/>
</dbReference>
<gene>
    <name evidence="5" type="ORF">A2462_04680</name>
</gene>
<dbReference type="SUPFAM" id="SSF51735">
    <property type="entry name" value="NAD(P)-binding Rossmann-fold domains"/>
    <property type="match status" value="1"/>
</dbReference>
<dbReference type="InterPro" id="IPR050721">
    <property type="entry name" value="Trk_Ktr_HKT_K-transport"/>
</dbReference>
<dbReference type="EMBL" id="MEUI01000014">
    <property type="protein sequence ID" value="OGC34608.1"/>
    <property type="molecule type" value="Genomic_DNA"/>
</dbReference>
<proteinExistence type="predicted"/>
<evidence type="ECO:0000313" key="5">
    <source>
        <dbReference type="EMBL" id="OGC34608.1"/>
    </source>
</evidence>
<dbReference type="PANTHER" id="PTHR43833:SF9">
    <property type="entry name" value="POTASSIUM CHANNEL PROTEIN YUGO-RELATED"/>
    <property type="match status" value="1"/>
</dbReference>
<dbReference type="InterPro" id="IPR013099">
    <property type="entry name" value="K_chnl_dom"/>
</dbReference>
<dbReference type="SUPFAM" id="SSF116726">
    <property type="entry name" value="TrkA C-terminal domain-like"/>
    <property type="match status" value="1"/>
</dbReference>
<comment type="subcellular location">
    <subcellularLocation>
        <location evidence="1">Cell membrane</location>
        <topology evidence="1">Multi-pass membrane protein</topology>
    </subcellularLocation>
</comment>
<dbReference type="Gene3D" id="3.40.50.720">
    <property type="entry name" value="NAD(P)-binding Rossmann-like Domain"/>
    <property type="match status" value="1"/>
</dbReference>
<name>A0A1F4TPJ3_UNCSA</name>
<dbReference type="GO" id="GO:0008324">
    <property type="term" value="F:monoatomic cation transmembrane transporter activity"/>
    <property type="evidence" value="ECO:0007669"/>
    <property type="project" value="InterPro"/>
</dbReference>
<dbReference type="InterPro" id="IPR036721">
    <property type="entry name" value="RCK_C_sf"/>
</dbReference>
<sequence length="331" mass="36241">MNPFTRLLAPIFTLVIISLAGIVGYRILEGWSFIDSVYMLVTTLSTVGFREVHELSSAGRILTMGIIISGVGTAIYFAGQVGEMIIEGQIFGYRRRRRMEKKIRDIKDHYIISGFGRVGHQIAKELEAANISYLVVDSKEEIAQELDPKGVPYIIGDPTSDNKLKEAGVERATGLIAAADSDVNNVFVTLSARALSQTVYIVARASGKEAENKLKFAGANRVISPYFISGRRMAALAVRPVASDFLDMVMHGEHLEFSLHEFSISDRSPIVNKSIAEAEVRQKSGATILAIRKSDGAFNLQPLAGSKIEKGDILVVIGTQDQLELLEKLVK</sequence>
<feature type="domain" description="RCK N-terminal" evidence="3">
    <location>
        <begin position="107"/>
        <end position="224"/>
    </location>
</feature>
<keyword evidence="2" id="KW-1133">Transmembrane helix</keyword>
<feature type="transmembrane region" description="Helical" evidence="2">
    <location>
        <begin position="61"/>
        <end position="79"/>
    </location>
</feature>
<evidence type="ECO:0000256" key="2">
    <source>
        <dbReference type="SAM" id="Phobius"/>
    </source>
</evidence>
<evidence type="ECO:0008006" key="7">
    <source>
        <dbReference type="Google" id="ProtNLM"/>
    </source>
</evidence>
<dbReference type="SUPFAM" id="SSF81324">
    <property type="entry name" value="Voltage-gated potassium channels"/>
    <property type="match status" value="1"/>
</dbReference>
<evidence type="ECO:0000256" key="1">
    <source>
        <dbReference type="ARBA" id="ARBA00004651"/>
    </source>
</evidence>
<dbReference type="Gene3D" id="1.10.287.70">
    <property type="match status" value="1"/>
</dbReference>
<protein>
    <recommendedName>
        <fullName evidence="7">Potassium transporter TrkA</fullName>
    </recommendedName>
</protein>
<dbReference type="GO" id="GO:0006813">
    <property type="term" value="P:potassium ion transport"/>
    <property type="evidence" value="ECO:0007669"/>
    <property type="project" value="InterPro"/>
</dbReference>
<keyword evidence="2" id="KW-0472">Membrane</keyword>
<feature type="domain" description="RCK C-terminal" evidence="4">
    <location>
        <begin position="246"/>
        <end position="331"/>
    </location>
</feature>
<reference evidence="5 6" key="1">
    <citation type="journal article" date="2016" name="Nat. Commun.">
        <title>Thousands of microbial genomes shed light on interconnected biogeochemical processes in an aquifer system.</title>
        <authorList>
            <person name="Anantharaman K."/>
            <person name="Brown C.T."/>
            <person name="Hug L.A."/>
            <person name="Sharon I."/>
            <person name="Castelle C.J."/>
            <person name="Probst A.J."/>
            <person name="Thomas B.C."/>
            <person name="Singh A."/>
            <person name="Wilkins M.J."/>
            <person name="Karaoz U."/>
            <person name="Brodie E.L."/>
            <person name="Williams K.H."/>
            <person name="Hubbard S.S."/>
            <person name="Banfield J.F."/>
        </authorList>
    </citation>
    <scope>NUCLEOTIDE SEQUENCE [LARGE SCALE GENOMIC DNA]</scope>
</reference>
<dbReference type="PANTHER" id="PTHR43833">
    <property type="entry name" value="POTASSIUM CHANNEL PROTEIN 2-RELATED-RELATED"/>
    <property type="match status" value="1"/>
</dbReference>
<comment type="caution">
    <text evidence="5">The sequence shown here is derived from an EMBL/GenBank/DDBJ whole genome shotgun (WGS) entry which is preliminary data.</text>
</comment>
<evidence type="ECO:0000313" key="6">
    <source>
        <dbReference type="Proteomes" id="UP000177309"/>
    </source>
</evidence>
<dbReference type="AlphaFoldDB" id="A0A1F4TPJ3"/>